<evidence type="ECO:0000313" key="16">
    <source>
        <dbReference type="EMBL" id="KAL1798055.1"/>
    </source>
</evidence>
<comment type="function">
    <text evidence="14">Catalyzes the third of the four reactions of the long-chain fatty acids elongation cycle. This endoplasmic reticulum-bound enzymatic process, allows the addition of two carbons to the chain of long- and very long-chain fatty acids/VLCFAs per cycle. This enzyme catalyzes the dehydration of the 3-hydroxyacyl-CoA intermediate into trans-2,3-enoyl-CoA, within each cycle of fatty acid elongation. Thereby, it participates to the production of VLCFAs of different chain lengths that are involved in multiple biological processes as precursors of membrane lipids and lipid mediators.</text>
</comment>
<comment type="similarity">
    <text evidence="3 14">Belongs to the very long-chain fatty acids dehydratase HACD family.</text>
</comment>
<accession>A0ABR3UP02</accession>
<comment type="caution">
    <text evidence="14">Lacks conserved residue(s) required for the propagation of feature annotation.</text>
</comment>
<keyword evidence="12 14" id="KW-0456">Lyase</keyword>
<feature type="transmembrane region" description="Helical" evidence="14">
    <location>
        <begin position="673"/>
        <end position="692"/>
    </location>
</feature>
<feature type="compositionally biased region" description="Low complexity" evidence="15">
    <location>
        <begin position="291"/>
        <end position="302"/>
    </location>
</feature>
<feature type="compositionally biased region" description="Basic and acidic residues" evidence="15">
    <location>
        <begin position="68"/>
        <end position="78"/>
    </location>
</feature>
<keyword evidence="11 14" id="KW-0275">Fatty acid biosynthesis</keyword>
<evidence type="ECO:0000256" key="13">
    <source>
        <dbReference type="ARBA" id="ARBA00036671"/>
    </source>
</evidence>
<dbReference type="PANTHER" id="PTHR11035:SF3">
    <property type="entry name" value="VERY-LONG-CHAIN (3R)-3-HYDROXYACYL-COA DEHYDRATASE"/>
    <property type="match status" value="1"/>
</dbReference>
<dbReference type="GeneID" id="96084983"/>
<organism evidence="16 17">
    <name type="scientific">Alternaria dauci</name>
    <dbReference type="NCBI Taxonomy" id="48095"/>
    <lineage>
        <taxon>Eukaryota</taxon>
        <taxon>Fungi</taxon>
        <taxon>Dikarya</taxon>
        <taxon>Ascomycota</taxon>
        <taxon>Pezizomycotina</taxon>
        <taxon>Dothideomycetes</taxon>
        <taxon>Pleosporomycetidae</taxon>
        <taxon>Pleosporales</taxon>
        <taxon>Pleosporineae</taxon>
        <taxon>Pleosporaceae</taxon>
        <taxon>Alternaria</taxon>
        <taxon>Alternaria sect. Porri</taxon>
    </lineage>
</organism>
<comment type="pathway">
    <text evidence="2 14">Lipid metabolism; fatty acid biosynthesis.</text>
</comment>
<keyword evidence="7 14" id="KW-0276">Fatty acid metabolism</keyword>
<keyword evidence="5 14" id="KW-0444">Lipid biosynthesis</keyword>
<keyword evidence="10 14" id="KW-0472">Membrane</keyword>
<evidence type="ECO:0000256" key="14">
    <source>
        <dbReference type="RuleBase" id="RU363109"/>
    </source>
</evidence>
<keyword evidence="17" id="KW-1185">Reference proteome</keyword>
<keyword evidence="8 14" id="KW-1133">Transmembrane helix</keyword>
<feature type="transmembrane region" description="Helical" evidence="14">
    <location>
        <begin position="638"/>
        <end position="661"/>
    </location>
</feature>
<comment type="subcellular location">
    <subcellularLocation>
        <location evidence="14">Endoplasmic reticulum membrane</location>
        <topology evidence="14">Multi-pass membrane protein</topology>
    </subcellularLocation>
    <subcellularLocation>
        <location evidence="1">Membrane</location>
        <topology evidence="1">Multi-pass membrane protein</topology>
    </subcellularLocation>
</comment>
<evidence type="ECO:0000256" key="6">
    <source>
        <dbReference type="ARBA" id="ARBA00022692"/>
    </source>
</evidence>
<evidence type="ECO:0000313" key="17">
    <source>
        <dbReference type="Proteomes" id="UP001578633"/>
    </source>
</evidence>
<reference evidence="16 17" key="1">
    <citation type="submission" date="2024-09" db="EMBL/GenBank/DDBJ databases">
        <title>T2T genomes of carrot and Alternaria dauci and their utility for understanding host-pathogen interaction during carrot leaf blight disease.</title>
        <authorList>
            <person name="Liu W."/>
            <person name="Xu S."/>
            <person name="Ou C."/>
            <person name="Liu X."/>
            <person name="Zhuang F."/>
            <person name="Deng X.W."/>
        </authorList>
    </citation>
    <scope>NUCLEOTIDE SEQUENCE [LARGE SCALE GENOMIC DNA]</scope>
    <source>
        <strain evidence="16 17">A2016</strain>
    </source>
</reference>
<keyword evidence="14" id="KW-0256">Endoplasmic reticulum</keyword>
<keyword evidence="6 14" id="KW-0812">Transmembrane</keyword>
<dbReference type="EC" id="4.2.1.134" evidence="4 14"/>
<dbReference type="EMBL" id="JBHGVX010000003">
    <property type="protein sequence ID" value="KAL1798055.1"/>
    <property type="molecule type" value="Genomic_DNA"/>
</dbReference>
<evidence type="ECO:0000256" key="7">
    <source>
        <dbReference type="ARBA" id="ARBA00022832"/>
    </source>
</evidence>
<evidence type="ECO:0000256" key="12">
    <source>
        <dbReference type="ARBA" id="ARBA00023239"/>
    </source>
</evidence>
<dbReference type="InterPro" id="IPR007482">
    <property type="entry name" value="Tyr_Pase-like_PTPLA"/>
</dbReference>
<feature type="region of interest" description="Disordered" evidence="15">
    <location>
        <begin position="281"/>
        <end position="306"/>
    </location>
</feature>
<feature type="region of interest" description="Disordered" evidence="15">
    <location>
        <begin position="422"/>
        <end position="444"/>
    </location>
</feature>
<evidence type="ECO:0000256" key="8">
    <source>
        <dbReference type="ARBA" id="ARBA00022989"/>
    </source>
</evidence>
<gene>
    <name evidence="16" type="ORF">ACET3X_004661</name>
</gene>
<evidence type="ECO:0000256" key="2">
    <source>
        <dbReference type="ARBA" id="ARBA00005194"/>
    </source>
</evidence>
<sequence>MDEERLPFGYTHRQQKRSHAQMDHDDASADPAWRYEAFRGGTNNNDNDREAPSPPPRPTYHYHTRTPHAIDDAQDDRQSPVNENYDPLSRYFIGRRSSPSFESALRAHARPPLERADPSASATHSHTAGLHVPRAEPMASPATRRFAGDGFDYRRPAGSAWEVDTPVDLTGDDGDDGEEDAGVVVHMNQSRSQEENVIDLTDDDARFDGLAGGQEGDGETVEVRGQRVRRHAPRLPRGMDIIIDLDNGDEEWDVDVAISPAPAEPGQDPGSPEIEFISSRTIPGGRRTQGPPAAANNPNNANVDDDDDEEVEFLHANALPEHEQRRRQATEQMDNVLDLFGTLTGRFTHLRAQVERFHDQINRTRTQFGGVQNHQDEPIAPARSASRGRAPHIRVGVGAFMAPVMDFEMVGFEIGGVRGVEREREARPTYEKPEEAPEGFTRSPVEDGEALVCPNCEEELCVGGDEVKRQVWIVKGCGHVYCDQTMSAKSTTTTRKAAAPNDQRPAKQSGAKNAYLLAYNAVSAALWAGVLYQTVSIGAHEVVNAQKAGAFFGRADWFTATRRGLGSGKVYDGLEGYTRSVQTVAGLEVLHSLVGIVRAPLLTTLMQVASRFLLVHLIASPPAFPLSTRHSPAYATMLLAWSVTEVIRYSYFVFSLSGLGVPKLWTWLRYNTFLVLYPLGIASECWLVYSAIPLAKERNEGFAYALWGILAVYVPGSYVLFSHMLAQRRKIARQNKRV</sequence>
<protein>
    <recommendedName>
        <fullName evidence="4 14">Very-long-chain (3R)-3-hydroxyacyl-CoA dehydratase</fullName>
        <ecNumber evidence="4 14">4.2.1.134</ecNumber>
    </recommendedName>
</protein>
<feature type="region of interest" description="Disordered" evidence="15">
    <location>
        <begin position="1"/>
        <end position="87"/>
    </location>
</feature>
<dbReference type="Pfam" id="PF04387">
    <property type="entry name" value="PTPLA"/>
    <property type="match status" value="1"/>
</dbReference>
<dbReference type="RefSeq" id="XP_069308639.1">
    <property type="nucleotide sequence ID" value="XM_069450890.1"/>
</dbReference>
<evidence type="ECO:0000256" key="4">
    <source>
        <dbReference type="ARBA" id="ARBA00013122"/>
    </source>
</evidence>
<feature type="transmembrane region" description="Helical" evidence="14">
    <location>
        <begin position="704"/>
        <end position="726"/>
    </location>
</feature>
<evidence type="ECO:0000256" key="1">
    <source>
        <dbReference type="ARBA" id="ARBA00004141"/>
    </source>
</evidence>
<feature type="compositionally biased region" description="Basic and acidic residues" evidence="15">
    <location>
        <begin position="422"/>
        <end position="435"/>
    </location>
</feature>
<comment type="caution">
    <text evidence="16">The sequence shown here is derived from an EMBL/GenBank/DDBJ whole genome shotgun (WGS) entry which is preliminary data.</text>
</comment>
<dbReference type="Proteomes" id="UP001578633">
    <property type="component" value="Chromosome 3"/>
</dbReference>
<comment type="catalytic activity">
    <reaction evidence="13 14">
        <text>a very-long-chain (3R)-3-hydroxyacyl-CoA = a very-long-chain (2E)-enoyl-CoA + H2O</text>
        <dbReference type="Rhea" id="RHEA:45812"/>
        <dbReference type="ChEBI" id="CHEBI:15377"/>
        <dbReference type="ChEBI" id="CHEBI:83728"/>
        <dbReference type="ChEBI" id="CHEBI:85440"/>
        <dbReference type="EC" id="4.2.1.134"/>
    </reaction>
</comment>
<proteinExistence type="inferred from homology"/>
<evidence type="ECO:0000256" key="3">
    <source>
        <dbReference type="ARBA" id="ARBA00007811"/>
    </source>
</evidence>
<dbReference type="PANTHER" id="PTHR11035">
    <property type="entry name" value="VERY-LONG-CHAIN (3R)-3-HYDROXYACYL-COA DEHYDRATASE"/>
    <property type="match status" value="1"/>
</dbReference>
<evidence type="ECO:0000256" key="5">
    <source>
        <dbReference type="ARBA" id="ARBA00022516"/>
    </source>
</evidence>
<name>A0ABR3UP02_9PLEO</name>
<feature type="region of interest" description="Disordered" evidence="15">
    <location>
        <begin position="103"/>
        <end position="130"/>
    </location>
</feature>
<evidence type="ECO:0000256" key="10">
    <source>
        <dbReference type="ARBA" id="ARBA00023136"/>
    </source>
</evidence>
<evidence type="ECO:0000256" key="9">
    <source>
        <dbReference type="ARBA" id="ARBA00023098"/>
    </source>
</evidence>
<evidence type="ECO:0000256" key="15">
    <source>
        <dbReference type="SAM" id="MobiDB-lite"/>
    </source>
</evidence>
<evidence type="ECO:0000256" key="11">
    <source>
        <dbReference type="ARBA" id="ARBA00023160"/>
    </source>
</evidence>
<keyword evidence="9 14" id="KW-0443">Lipid metabolism</keyword>